<dbReference type="InterPro" id="IPR001254">
    <property type="entry name" value="Trypsin_dom"/>
</dbReference>
<dbReference type="Pfam" id="PF00089">
    <property type="entry name" value="Trypsin"/>
    <property type="match status" value="1"/>
</dbReference>
<dbReference type="PROSITE" id="PS50240">
    <property type="entry name" value="TRYPSIN_DOM"/>
    <property type="match status" value="1"/>
</dbReference>
<dbReference type="GO" id="GO:0006508">
    <property type="term" value="P:proteolysis"/>
    <property type="evidence" value="ECO:0007669"/>
    <property type="project" value="InterPro"/>
</dbReference>
<feature type="domain" description="Peptidase S1" evidence="3">
    <location>
        <begin position="85"/>
        <end position="318"/>
    </location>
</feature>
<dbReference type="InterPro" id="IPR043504">
    <property type="entry name" value="Peptidase_S1_PA_chymotrypsin"/>
</dbReference>
<keyword evidence="5" id="KW-1185">Reference proteome</keyword>
<evidence type="ECO:0000313" key="4">
    <source>
        <dbReference type="EMBL" id="CAB3382301.1"/>
    </source>
</evidence>
<dbReference type="SMART" id="SM00020">
    <property type="entry name" value="Tryp_SPc"/>
    <property type="match status" value="1"/>
</dbReference>
<reference evidence="4 5" key="1">
    <citation type="submission" date="2020-04" db="EMBL/GenBank/DDBJ databases">
        <authorList>
            <person name="Alioto T."/>
            <person name="Alioto T."/>
            <person name="Gomez Garrido J."/>
        </authorList>
    </citation>
    <scope>NUCLEOTIDE SEQUENCE [LARGE SCALE GENOMIC DNA]</scope>
</reference>
<dbReference type="PRINTS" id="PR00722">
    <property type="entry name" value="CHYMOTRYPSIN"/>
</dbReference>
<dbReference type="PANTHER" id="PTHR24260:SF134">
    <property type="entry name" value="AT07769P-RELATED"/>
    <property type="match status" value="1"/>
</dbReference>
<dbReference type="PANTHER" id="PTHR24260">
    <property type="match status" value="1"/>
</dbReference>
<organism evidence="4 5">
    <name type="scientific">Cloeon dipterum</name>
    <dbReference type="NCBI Taxonomy" id="197152"/>
    <lineage>
        <taxon>Eukaryota</taxon>
        <taxon>Metazoa</taxon>
        <taxon>Ecdysozoa</taxon>
        <taxon>Arthropoda</taxon>
        <taxon>Hexapoda</taxon>
        <taxon>Insecta</taxon>
        <taxon>Pterygota</taxon>
        <taxon>Palaeoptera</taxon>
        <taxon>Ephemeroptera</taxon>
        <taxon>Pisciforma</taxon>
        <taxon>Baetidae</taxon>
        <taxon>Cloeon</taxon>
    </lineage>
</organism>
<evidence type="ECO:0000256" key="1">
    <source>
        <dbReference type="ARBA" id="ARBA00023157"/>
    </source>
</evidence>
<comment type="caution">
    <text evidence="4">The sequence shown here is derived from an EMBL/GenBank/DDBJ whole genome shotgun (WGS) entry which is preliminary data.</text>
</comment>
<dbReference type="InterPro" id="IPR001314">
    <property type="entry name" value="Peptidase_S1A"/>
</dbReference>
<sequence length="417" mass="45397">MMLVFAGRSTPSHTLASLHEKAPKLSFGYIMKGLLLLVVAVKLGLTEETLQRTDDDLQKLTINDRLKREIPETQQPSTPSIGKRIINNNPQWGSFKWHAIIGRTTLPFYCGGSLILPQWVLTAASCSAPRYEIRLGEIVITSQPPDPGSGRYLLVATYTIVHELYDSTSHANDIALIKLPTAVNYTDSVQPIRLPFMTDAYDDSFGESARVTGNGQYDDAFLGIRLNLMNTEVTVINNTQCASYYGSDIVTQSIICTFLNGTAPCTGDEGGPLVYTGPRNEQVQIGIVSFYPFGSCLAGPTGYTRVSSYLDWISKTTGQDFSGTTTAFPPSKTTTKKTTTTKTTTTKKPTTTKTTTTKKPTTAKTTTTKKPTTTTTKKPTTTKTTTTKKPTTTTTKKPTTTKTTTLKTSTTKKVLSG</sequence>
<dbReference type="InterPro" id="IPR051333">
    <property type="entry name" value="CLIP_Serine_Protease"/>
</dbReference>
<name>A0A8S1DIS8_9INSE</name>
<dbReference type="GO" id="GO:0004252">
    <property type="term" value="F:serine-type endopeptidase activity"/>
    <property type="evidence" value="ECO:0007669"/>
    <property type="project" value="InterPro"/>
</dbReference>
<gene>
    <name evidence="4" type="ORF">CLODIP_2_CD02970</name>
</gene>
<feature type="compositionally biased region" description="Low complexity" evidence="2">
    <location>
        <begin position="324"/>
        <end position="401"/>
    </location>
</feature>
<dbReference type="OrthoDB" id="5597713at2759"/>
<dbReference type="AlphaFoldDB" id="A0A8S1DIS8"/>
<feature type="region of interest" description="Disordered" evidence="2">
    <location>
        <begin position="323"/>
        <end position="401"/>
    </location>
</feature>
<dbReference type="Gene3D" id="2.40.10.10">
    <property type="entry name" value="Trypsin-like serine proteases"/>
    <property type="match status" value="1"/>
</dbReference>
<dbReference type="FunFam" id="2.40.10.10:FF:000068">
    <property type="entry name" value="transmembrane protease serine 2"/>
    <property type="match status" value="1"/>
</dbReference>
<proteinExistence type="predicted"/>
<dbReference type="SUPFAM" id="SSF50494">
    <property type="entry name" value="Trypsin-like serine proteases"/>
    <property type="match status" value="1"/>
</dbReference>
<dbReference type="EMBL" id="CADEPI010000264">
    <property type="protein sequence ID" value="CAB3382301.1"/>
    <property type="molecule type" value="Genomic_DNA"/>
</dbReference>
<dbReference type="Proteomes" id="UP000494165">
    <property type="component" value="Unassembled WGS sequence"/>
</dbReference>
<evidence type="ECO:0000259" key="3">
    <source>
        <dbReference type="PROSITE" id="PS50240"/>
    </source>
</evidence>
<dbReference type="InterPro" id="IPR009003">
    <property type="entry name" value="Peptidase_S1_PA"/>
</dbReference>
<evidence type="ECO:0000313" key="5">
    <source>
        <dbReference type="Proteomes" id="UP000494165"/>
    </source>
</evidence>
<protein>
    <recommendedName>
        <fullName evidence="3">Peptidase S1 domain-containing protein</fullName>
    </recommendedName>
</protein>
<dbReference type="CDD" id="cd00190">
    <property type="entry name" value="Tryp_SPc"/>
    <property type="match status" value="1"/>
</dbReference>
<evidence type="ECO:0000256" key="2">
    <source>
        <dbReference type="SAM" id="MobiDB-lite"/>
    </source>
</evidence>
<accession>A0A8S1DIS8</accession>
<keyword evidence="1" id="KW-1015">Disulfide bond</keyword>